<gene>
    <name evidence="2" type="ORF">KQI89_09695</name>
</gene>
<dbReference type="NCBIfam" id="TIGR01906">
    <property type="entry name" value="integ_TIGR01906"/>
    <property type="match status" value="1"/>
</dbReference>
<keyword evidence="1" id="KW-0812">Transmembrane</keyword>
<evidence type="ECO:0000313" key="2">
    <source>
        <dbReference type="EMBL" id="MBU5592042.1"/>
    </source>
</evidence>
<name>A0ABS6F3B0_9CLOT</name>
<keyword evidence="3" id="KW-1185">Reference proteome</keyword>
<feature type="transmembrane region" description="Helical" evidence="1">
    <location>
        <begin position="99"/>
        <end position="118"/>
    </location>
</feature>
<organism evidence="2 3">
    <name type="scientific">Clostridium simiarum</name>
    <dbReference type="NCBI Taxonomy" id="2841506"/>
    <lineage>
        <taxon>Bacteria</taxon>
        <taxon>Bacillati</taxon>
        <taxon>Bacillota</taxon>
        <taxon>Clostridia</taxon>
        <taxon>Eubacteriales</taxon>
        <taxon>Clostridiaceae</taxon>
        <taxon>Clostridium</taxon>
    </lineage>
</organism>
<dbReference type="EMBL" id="JAHLQL010000002">
    <property type="protein sequence ID" value="MBU5592042.1"/>
    <property type="molecule type" value="Genomic_DNA"/>
</dbReference>
<dbReference type="Pfam" id="PF07314">
    <property type="entry name" value="Lit"/>
    <property type="match status" value="1"/>
</dbReference>
<dbReference type="Proteomes" id="UP000736583">
    <property type="component" value="Unassembled WGS sequence"/>
</dbReference>
<sequence length="211" mass="25015">MKSRKKLISFFAGLSLALFLLCSSIIFSLNFKPLYSFDVDNLNISAEVNMPKEKILKNYDILIDYLSPFNKKNLEFKDFPMSQEGRVHFIDVKNLFNKISFLWVITFALSLITIAYLLKIKDFSFLKYSYSMLIMIPLLLFIPFVISFDKTFTKFHEIFFSNDYWLFDPVKDPIINVLPEKFFLHEAILILFIMCIFSLVLFFIHKSKKRK</sequence>
<evidence type="ECO:0000256" key="1">
    <source>
        <dbReference type="SAM" id="Phobius"/>
    </source>
</evidence>
<keyword evidence="1" id="KW-1133">Transmembrane helix</keyword>
<evidence type="ECO:0000313" key="3">
    <source>
        <dbReference type="Proteomes" id="UP000736583"/>
    </source>
</evidence>
<accession>A0ABS6F3B0</accession>
<dbReference type="RefSeq" id="WP_216456926.1">
    <property type="nucleotide sequence ID" value="NZ_JAHLQL010000002.1"/>
</dbReference>
<keyword evidence="1" id="KW-0472">Membrane</keyword>
<feature type="transmembrane region" description="Helical" evidence="1">
    <location>
        <begin position="130"/>
        <end position="148"/>
    </location>
</feature>
<dbReference type="InterPro" id="IPR010178">
    <property type="entry name" value="Lit"/>
</dbReference>
<protein>
    <submittedName>
        <fullName evidence="2">TIGR01906 family membrane protein</fullName>
    </submittedName>
</protein>
<feature type="transmembrane region" description="Helical" evidence="1">
    <location>
        <begin position="182"/>
        <end position="204"/>
    </location>
</feature>
<proteinExistence type="predicted"/>
<comment type="caution">
    <text evidence="2">The sequence shown here is derived from an EMBL/GenBank/DDBJ whole genome shotgun (WGS) entry which is preliminary data.</text>
</comment>
<reference evidence="2 3" key="1">
    <citation type="submission" date="2021-06" db="EMBL/GenBank/DDBJ databases">
        <authorList>
            <person name="Sun Q."/>
            <person name="Li D."/>
        </authorList>
    </citation>
    <scope>NUCLEOTIDE SEQUENCE [LARGE SCALE GENOMIC DNA]</scope>
    <source>
        <strain evidence="2 3">MSJ-4</strain>
    </source>
</reference>